<evidence type="ECO:0000256" key="2">
    <source>
        <dbReference type="SAM" id="MobiDB-lite"/>
    </source>
</evidence>
<feature type="compositionally biased region" description="Basic residues" evidence="2">
    <location>
        <begin position="334"/>
        <end position="343"/>
    </location>
</feature>
<reference evidence="4" key="3">
    <citation type="submission" date="2023-05" db="EMBL/GenBank/DDBJ databases">
        <authorList>
            <person name="Smith C.H."/>
        </authorList>
    </citation>
    <scope>NUCLEOTIDE SEQUENCE</scope>
    <source>
        <strain evidence="4">CHS0354</strain>
        <tissue evidence="4">Mantle</tissue>
    </source>
</reference>
<dbReference type="GO" id="GO:0000209">
    <property type="term" value="P:protein polyubiquitination"/>
    <property type="evidence" value="ECO:0007669"/>
    <property type="project" value="TreeGrafter"/>
</dbReference>
<dbReference type="EMBL" id="JAEAOA010000326">
    <property type="protein sequence ID" value="KAK3591280.1"/>
    <property type="molecule type" value="Genomic_DNA"/>
</dbReference>
<name>A0AAE0SH38_9BIVA</name>
<dbReference type="InterPro" id="IPR032675">
    <property type="entry name" value="LRR_dom_sf"/>
</dbReference>
<dbReference type="InterPro" id="IPR039719">
    <property type="entry name" value="FBXO28"/>
</dbReference>
<sequence>MKVDPNTPESTINILQIPEEITEKIISYLTYHEICEIRRVCRTFDKICKHCLCLGFSKVDKFHAQIQKHVKSQLPRRESERRNHSLARHVDILSAIETRLSLLSMTYMRYIDMDLCCFIPGKVLDELFSILGALKVMEQPPRSHEFLQELRDISSMAMEHFEEKIAPGLKAKMPAVTLPFPFSDPTTSPEPQPGPSSSVLPLSSSPMIRGPSIRQEVTRIQTQLRTQSSNIQQCRKENSEIKNRFIEVRKKMVEQDKKLSAQGKLISEQNEVISELERKINDLSKKILEYDQKFAYVISEMAKIKDEGEKSIEPPAEMEHQGEDNSASTSKVTRQTRKRKYHSHSSSSGKSKRRKAS</sequence>
<dbReference type="SUPFAM" id="SSF81383">
    <property type="entry name" value="F-box domain"/>
    <property type="match status" value="1"/>
</dbReference>
<dbReference type="InterPro" id="IPR001810">
    <property type="entry name" value="F-box_dom"/>
</dbReference>
<dbReference type="PANTHER" id="PTHR13252:SF9">
    <property type="entry name" value="F-BOX ONLY PROTEIN 28"/>
    <property type="match status" value="1"/>
</dbReference>
<feature type="compositionally biased region" description="Low complexity" evidence="2">
    <location>
        <begin position="195"/>
        <end position="205"/>
    </location>
</feature>
<feature type="coiled-coil region" evidence="1">
    <location>
        <begin position="224"/>
        <end position="293"/>
    </location>
</feature>
<gene>
    <name evidence="4" type="ORF">CHS0354_004328</name>
</gene>
<organism evidence="4 5">
    <name type="scientific">Potamilus streckersoni</name>
    <dbReference type="NCBI Taxonomy" id="2493646"/>
    <lineage>
        <taxon>Eukaryota</taxon>
        <taxon>Metazoa</taxon>
        <taxon>Spiralia</taxon>
        <taxon>Lophotrochozoa</taxon>
        <taxon>Mollusca</taxon>
        <taxon>Bivalvia</taxon>
        <taxon>Autobranchia</taxon>
        <taxon>Heteroconchia</taxon>
        <taxon>Palaeoheterodonta</taxon>
        <taxon>Unionida</taxon>
        <taxon>Unionoidea</taxon>
        <taxon>Unionidae</taxon>
        <taxon>Ambleminae</taxon>
        <taxon>Lampsilini</taxon>
        <taxon>Potamilus</taxon>
    </lineage>
</organism>
<evidence type="ECO:0000259" key="3">
    <source>
        <dbReference type="PROSITE" id="PS50181"/>
    </source>
</evidence>
<proteinExistence type="predicted"/>
<dbReference type="Proteomes" id="UP001195483">
    <property type="component" value="Unassembled WGS sequence"/>
</dbReference>
<dbReference type="SMART" id="SM00256">
    <property type="entry name" value="FBOX"/>
    <property type="match status" value="1"/>
</dbReference>
<protein>
    <recommendedName>
        <fullName evidence="3">F-box domain-containing protein</fullName>
    </recommendedName>
</protein>
<dbReference type="PANTHER" id="PTHR13252">
    <property type="entry name" value="F-BOX ONLY PROTEIN 28"/>
    <property type="match status" value="1"/>
</dbReference>
<feature type="region of interest" description="Disordered" evidence="2">
    <location>
        <begin position="307"/>
        <end position="357"/>
    </location>
</feature>
<evidence type="ECO:0000256" key="1">
    <source>
        <dbReference type="SAM" id="Coils"/>
    </source>
</evidence>
<reference evidence="4" key="2">
    <citation type="journal article" date="2021" name="Genome Biol. Evol.">
        <title>Developing a high-quality reference genome for a parasitic bivalve with doubly uniparental inheritance (Bivalvia: Unionida).</title>
        <authorList>
            <person name="Smith C.H."/>
        </authorList>
    </citation>
    <scope>NUCLEOTIDE SEQUENCE</scope>
    <source>
        <strain evidence="4">CHS0354</strain>
        <tissue evidence="4">Mantle</tissue>
    </source>
</reference>
<feature type="region of interest" description="Disordered" evidence="2">
    <location>
        <begin position="180"/>
        <end position="205"/>
    </location>
</feature>
<dbReference type="PROSITE" id="PS50181">
    <property type="entry name" value="FBOX"/>
    <property type="match status" value="1"/>
</dbReference>
<keyword evidence="1" id="KW-0175">Coiled coil</keyword>
<dbReference type="AlphaFoldDB" id="A0AAE0SH38"/>
<feature type="domain" description="F-box" evidence="3">
    <location>
        <begin position="11"/>
        <end position="59"/>
    </location>
</feature>
<dbReference type="Pfam" id="PF12937">
    <property type="entry name" value="F-box-like"/>
    <property type="match status" value="1"/>
</dbReference>
<dbReference type="InterPro" id="IPR036047">
    <property type="entry name" value="F-box-like_dom_sf"/>
</dbReference>
<reference evidence="4" key="1">
    <citation type="journal article" date="2021" name="Genome Biol. Evol.">
        <title>A High-Quality Reference Genome for a Parasitic Bivalve with Doubly Uniparental Inheritance (Bivalvia: Unionida).</title>
        <authorList>
            <person name="Smith C.H."/>
        </authorList>
    </citation>
    <scope>NUCLEOTIDE SEQUENCE</scope>
    <source>
        <strain evidence="4">CHS0354</strain>
    </source>
</reference>
<feature type="compositionally biased region" description="Basic and acidic residues" evidence="2">
    <location>
        <begin position="307"/>
        <end position="323"/>
    </location>
</feature>
<accession>A0AAE0SH38</accession>
<comment type="caution">
    <text evidence="4">The sequence shown here is derived from an EMBL/GenBank/DDBJ whole genome shotgun (WGS) entry which is preliminary data.</text>
</comment>
<evidence type="ECO:0000313" key="4">
    <source>
        <dbReference type="EMBL" id="KAK3591280.1"/>
    </source>
</evidence>
<evidence type="ECO:0000313" key="5">
    <source>
        <dbReference type="Proteomes" id="UP001195483"/>
    </source>
</evidence>
<dbReference type="Gene3D" id="3.80.10.10">
    <property type="entry name" value="Ribonuclease Inhibitor"/>
    <property type="match status" value="1"/>
</dbReference>
<feature type="compositionally biased region" description="Polar residues" evidence="2">
    <location>
        <begin position="324"/>
        <end position="333"/>
    </location>
</feature>
<keyword evidence="5" id="KW-1185">Reference proteome</keyword>